<dbReference type="SUPFAM" id="SSF55658">
    <property type="entry name" value="L9 N-domain-like"/>
    <property type="match status" value="1"/>
</dbReference>
<dbReference type="GeneID" id="63823869"/>
<sequence length="256" mass="28848">MNKYYVVLRGKVPRIYTEQLPVTLGAYKNPLPVVVHGVNIDEAYEVFKLQPIFRDTAGSLDEPADEVVDQIVKELHTSHIAKMILGNHKVKYIVWCGAKTGIFLSWADCKPNAQNFLNVNHQKVKNLDEAITLYMYKGILPDMRHYTTMEDSVLRSRIVSDDIQGHMKPLASVRADENSMFRFFQGLTMQAQTMHVHTGRCDTTQLQEATWCNDSSDTGHTHTARRAASTSTQQTSEAHISMPAGKLSPVPAHLHM</sequence>
<organism evidence="3 4">
    <name type="scientific">Laetiporus sulphureus 93-53</name>
    <dbReference type="NCBI Taxonomy" id="1314785"/>
    <lineage>
        <taxon>Eukaryota</taxon>
        <taxon>Fungi</taxon>
        <taxon>Dikarya</taxon>
        <taxon>Basidiomycota</taxon>
        <taxon>Agaricomycotina</taxon>
        <taxon>Agaricomycetes</taxon>
        <taxon>Polyporales</taxon>
        <taxon>Laetiporus</taxon>
    </lineage>
</organism>
<dbReference type="InterPro" id="IPR011320">
    <property type="entry name" value="RNase_H1_N"/>
</dbReference>
<dbReference type="Proteomes" id="UP000076871">
    <property type="component" value="Unassembled WGS sequence"/>
</dbReference>
<gene>
    <name evidence="3" type="ORF">LAESUDRAFT_711534</name>
</gene>
<feature type="region of interest" description="Disordered" evidence="1">
    <location>
        <begin position="214"/>
        <end position="256"/>
    </location>
</feature>
<feature type="compositionally biased region" description="Low complexity" evidence="1">
    <location>
        <begin position="226"/>
        <end position="236"/>
    </location>
</feature>
<dbReference type="AlphaFoldDB" id="A0A165GGG0"/>
<dbReference type="InterPro" id="IPR037056">
    <property type="entry name" value="RNase_H1_N_sf"/>
</dbReference>
<dbReference type="Pfam" id="PF01693">
    <property type="entry name" value="Cauli_VI"/>
    <property type="match status" value="1"/>
</dbReference>
<dbReference type="RefSeq" id="XP_040768052.1">
    <property type="nucleotide sequence ID" value="XM_040906840.1"/>
</dbReference>
<evidence type="ECO:0000313" key="3">
    <source>
        <dbReference type="EMBL" id="KZT10312.1"/>
    </source>
</evidence>
<dbReference type="InParanoid" id="A0A165GGG0"/>
<protein>
    <recommendedName>
        <fullName evidence="2">Ribonuclease H1 N-terminal domain-containing protein</fullName>
    </recommendedName>
</protein>
<evidence type="ECO:0000259" key="2">
    <source>
        <dbReference type="Pfam" id="PF01693"/>
    </source>
</evidence>
<accession>A0A165GGG0</accession>
<keyword evidence="4" id="KW-1185">Reference proteome</keyword>
<dbReference type="EMBL" id="KV427609">
    <property type="protein sequence ID" value="KZT10312.1"/>
    <property type="molecule type" value="Genomic_DNA"/>
</dbReference>
<dbReference type="Gene3D" id="3.40.970.10">
    <property type="entry name" value="Ribonuclease H1, N-terminal domain"/>
    <property type="match status" value="1"/>
</dbReference>
<evidence type="ECO:0000313" key="4">
    <source>
        <dbReference type="Proteomes" id="UP000076871"/>
    </source>
</evidence>
<reference evidence="3 4" key="1">
    <citation type="journal article" date="2016" name="Mol. Biol. Evol.">
        <title>Comparative Genomics of Early-Diverging Mushroom-Forming Fungi Provides Insights into the Origins of Lignocellulose Decay Capabilities.</title>
        <authorList>
            <person name="Nagy L.G."/>
            <person name="Riley R."/>
            <person name="Tritt A."/>
            <person name="Adam C."/>
            <person name="Daum C."/>
            <person name="Floudas D."/>
            <person name="Sun H."/>
            <person name="Yadav J.S."/>
            <person name="Pangilinan J."/>
            <person name="Larsson K.H."/>
            <person name="Matsuura K."/>
            <person name="Barry K."/>
            <person name="Labutti K."/>
            <person name="Kuo R."/>
            <person name="Ohm R.A."/>
            <person name="Bhattacharya S.S."/>
            <person name="Shirouzu T."/>
            <person name="Yoshinaga Y."/>
            <person name="Martin F.M."/>
            <person name="Grigoriev I.V."/>
            <person name="Hibbett D.S."/>
        </authorList>
    </citation>
    <scope>NUCLEOTIDE SEQUENCE [LARGE SCALE GENOMIC DNA]</scope>
    <source>
        <strain evidence="3 4">93-53</strain>
    </source>
</reference>
<feature type="domain" description="Ribonuclease H1 N-terminal" evidence="2">
    <location>
        <begin position="92"/>
        <end position="130"/>
    </location>
</feature>
<dbReference type="InterPro" id="IPR009027">
    <property type="entry name" value="Ribosomal_bL9/RNase_H1_N"/>
</dbReference>
<evidence type="ECO:0000256" key="1">
    <source>
        <dbReference type="SAM" id="MobiDB-lite"/>
    </source>
</evidence>
<proteinExistence type="predicted"/>
<name>A0A165GGG0_9APHY</name>